<feature type="transmembrane region" description="Helical" evidence="6">
    <location>
        <begin position="141"/>
        <end position="160"/>
    </location>
</feature>
<dbReference type="PANTHER" id="PTHR31218">
    <property type="entry name" value="WAT1-RELATED PROTEIN"/>
    <property type="match status" value="1"/>
</dbReference>
<gene>
    <name evidence="8" type="ORF">LUZ61_008500</name>
</gene>
<feature type="transmembrane region" description="Helical" evidence="6">
    <location>
        <begin position="250"/>
        <end position="270"/>
    </location>
</feature>
<feature type="transmembrane region" description="Helical" evidence="6">
    <location>
        <begin position="109"/>
        <end position="129"/>
    </location>
</feature>
<name>A0AAD5ZVF2_9POAL</name>
<evidence type="ECO:0000256" key="4">
    <source>
        <dbReference type="ARBA" id="ARBA00022989"/>
    </source>
</evidence>
<keyword evidence="3 6" id="KW-0812">Transmembrane</keyword>
<evidence type="ECO:0000313" key="8">
    <source>
        <dbReference type="EMBL" id="KAJ3704795.1"/>
    </source>
</evidence>
<evidence type="ECO:0000256" key="5">
    <source>
        <dbReference type="ARBA" id="ARBA00023136"/>
    </source>
</evidence>
<feature type="transmembrane region" description="Helical" evidence="6">
    <location>
        <begin position="282"/>
        <end position="302"/>
    </location>
</feature>
<evidence type="ECO:0000313" key="9">
    <source>
        <dbReference type="Proteomes" id="UP001210211"/>
    </source>
</evidence>
<feature type="domain" description="EamA" evidence="7">
    <location>
        <begin position="190"/>
        <end position="325"/>
    </location>
</feature>
<dbReference type="AlphaFoldDB" id="A0AAD5ZVF2"/>
<comment type="caution">
    <text evidence="8">The sequence shown here is derived from an EMBL/GenBank/DDBJ whole genome shotgun (WGS) entry which is preliminary data.</text>
</comment>
<evidence type="ECO:0000256" key="2">
    <source>
        <dbReference type="ARBA" id="ARBA00007635"/>
    </source>
</evidence>
<evidence type="ECO:0000256" key="1">
    <source>
        <dbReference type="ARBA" id="ARBA00004141"/>
    </source>
</evidence>
<keyword evidence="9" id="KW-1185">Reference proteome</keyword>
<comment type="subcellular location">
    <subcellularLocation>
        <location evidence="1 6">Membrane</location>
        <topology evidence="1 6">Multi-pass membrane protein</topology>
    </subcellularLocation>
</comment>
<dbReference type="Proteomes" id="UP001210211">
    <property type="component" value="Unassembled WGS sequence"/>
</dbReference>
<dbReference type="Pfam" id="PF00892">
    <property type="entry name" value="EamA"/>
    <property type="match status" value="2"/>
</dbReference>
<evidence type="ECO:0000259" key="7">
    <source>
        <dbReference type="Pfam" id="PF00892"/>
    </source>
</evidence>
<sequence>MRMRMGTFSLEDYKPALAMIAAQCIFAVMNLLAKAAFEEGFSSLVFVVYRQSVATLALLPALFFLRGRGLNAMSVSFKGFCLIFLAALFGGTGNKVLHYLGLNLGNASLVSALSNLVPATTFVMAASVGLENVQLRSLRTWAKISGTLVCIGGTMILTFYKGPRILNLSNSYLNLGTALYSVDYRWVLAVGCLLVSTSCWSLLLMLQVPICKYVDPLPQALWLCLLSSFQTTPIVFFLEPNISAWKINTVTELSACLFAGIFGSAVCFYLQSWCISVRGPVYCAMFMPLYTIITVILAAITLHEELHIGSLIGAVAIIGGLYIVLWGKAEDVNGERNQIVDASEIRISVDDKEDNITRQPLLVNSTS</sequence>
<feature type="transmembrane region" description="Helical" evidence="6">
    <location>
        <begin position="308"/>
        <end position="327"/>
    </location>
</feature>
<keyword evidence="5 6" id="KW-0472">Membrane</keyword>
<dbReference type="EMBL" id="JAMRDG010000001">
    <property type="protein sequence ID" value="KAJ3704795.1"/>
    <property type="molecule type" value="Genomic_DNA"/>
</dbReference>
<dbReference type="InterPro" id="IPR037185">
    <property type="entry name" value="EmrE-like"/>
</dbReference>
<dbReference type="InterPro" id="IPR000620">
    <property type="entry name" value="EamA_dom"/>
</dbReference>
<feature type="transmembrane region" description="Helical" evidence="6">
    <location>
        <begin position="186"/>
        <end position="208"/>
    </location>
</feature>
<protein>
    <recommendedName>
        <fullName evidence="6">WAT1-related protein</fullName>
    </recommendedName>
</protein>
<dbReference type="GO" id="GO:0022857">
    <property type="term" value="F:transmembrane transporter activity"/>
    <property type="evidence" value="ECO:0007669"/>
    <property type="project" value="InterPro"/>
</dbReference>
<dbReference type="GO" id="GO:0016020">
    <property type="term" value="C:membrane"/>
    <property type="evidence" value="ECO:0007669"/>
    <property type="project" value="UniProtKB-SubCell"/>
</dbReference>
<evidence type="ECO:0000256" key="6">
    <source>
        <dbReference type="RuleBase" id="RU363077"/>
    </source>
</evidence>
<accession>A0AAD5ZVF2</accession>
<feature type="domain" description="EamA" evidence="7">
    <location>
        <begin position="16"/>
        <end position="158"/>
    </location>
</feature>
<feature type="transmembrane region" description="Helical" evidence="6">
    <location>
        <begin position="45"/>
        <end position="65"/>
    </location>
</feature>
<dbReference type="InterPro" id="IPR030184">
    <property type="entry name" value="WAT1-related"/>
</dbReference>
<reference evidence="8 9" key="1">
    <citation type="journal article" date="2022" name="Cell">
        <title>Repeat-based holocentromeres influence genome architecture and karyotype evolution.</title>
        <authorList>
            <person name="Hofstatter P.G."/>
            <person name="Thangavel G."/>
            <person name="Lux T."/>
            <person name="Neumann P."/>
            <person name="Vondrak T."/>
            <person name="Novak P."/>
            <person name="Zhang M."/>
            <person name="Costa L."/>
            <person name="Castellani M."/>
            <person name="Scott A."/>
            <person name="Toegelov H."/>
            <person name="Fuchs J."/>
            <person name="Mata-Sucre Y."/>
            <person name="Dias Y."/>
            <person name="Vanzela A.L.L."/>
            <person name="Huettel B."/>
            <person name="Almeida C.C.S."/>
            <person name="Simkova H."/>
            <person name="Souza G."/>
            <person name="Pedrosa-Harand A."/>
            <person name="Macas J."/>
            <person name="Mayer K.F.X."/>
            <person name="Houben A."/>
            <person name="Marques A."/>
        </authorList>
    </citation>
    <scope>NUCLEOTIDE SEQUENCE [LARGE SCALE GENOMIC DNA]</scope>
    <source>
        <strain evidence="8">RhyTen1mFocal</strain>
    </source>
</reference>
<feature type="transmembrane region" description="Helical" evidence="6">
    <location>
        <begin position="220"/>
        <end position="238"/>
    </location>
</feature>
<organism evidence="8 9">
    <name type="scientific">Rhynchospora tenuis</name>
    <dbReference type="NCBI Taxonomy" id="198213"/>
    <lineage>
        <taxon>Eukaryota</taxon>
        <taxon>Viridiplantae</taxon>
        <taxon>Streptophyta</taxon>
        <taxon>Embryophyta</taxon>
        <taxon>Tracheophyta</taxon>
        <taxon>Spermatophyta</taxon>
        <taxon>Magnoliopsida</taxon>
        <taxon>Liliopsida</taxon>
        <taxon>Poales</taxon>
        <taxon>Cyperaceae</taxon>
        <taxon>Cyperoideae</taxon>
        <taxon>Rhynchosporeae</taxon>
        <taxon>Rhynchospora</taxon>
    </lineage>
</organism>
<proteinExistence type="inferred from homology"/>
<dbReference type="SUPFAM" id="SSF103481">
    <property type="entry name" value="Multidrug resistance efflux transporter EmrE"/>
    <property type="match status" value="2"/>
</dbReference>
<keyword evidence="4 6" id="KW-1133">Transmembrane helix</keyword>
<feature type="transmembrane region" description="Helical" evidence="6">
    <location>
        <begin position="77"/>
        <end position="97"/>
    </location>
</feature>
<evidence type="ECO:0000256" key="3">
    <source>
        <dbReference type="ARBA" id="ARBA00022692"/>
    </source>
</evidence>
<comment type="similarity">
    <text evidence="2 6">Belongs to the drug/metabolite transporter (DMT) superfamily. Plant drug/metabolite exporter (P-DME) (TC 2.A.7.4) family.</text>
</comment>